<dbReference type="InterPro" id="IPR023210">
    <property type="entry name" value="NADP_OxRdtase_dom"/>
</dbReference>
<comment type="caution">
    <text evidence="3">The sequence shown here is derived from an EMBL/GenBank/DDBJ whole genome shotgun (WGS) entry which is preliminary data.</text>
</comment>
<protein>
    <submittedName>
        <fullName evidence="3">Aldo/keto reductase</fullName>
    </submittedName>
</protein>
<dbReference type="Proteomes" id="UP000290106">
    <property type="component" value="Unassembled WGS sequence"/>
</dbReference>
<proteinExistence type="predicted"/>
<sequence length="315" mass="35904">MRYKKFKNAEIEVSQLAVGTWAIGGQNYGKVDKNEAICAIRRMIEKGVNLIDTAPCYGNGTSEKIVGEVLKEIPREQVLISTKFGLIPDIYTHGYKKDTSYKNAMREIQSSLMNLETDYIDFYFVHWPDVNTPIDETMAALGEMKRKGYIRYVGVSNFTAEQIKEAEQYIQIDVQQPLYSMVDRGFEDLMSWGYDRGIDSMTYGSMGAGILSGKIRSMPSFEKNDLRLNFYDVYKEPKFSKIMELLKVMDSIADGHNVPVGQVALNWSTQKEYVGTALVGVRSIEHADENCKTFDWKLTEEEMKILDSKIEECAL</sequence>
<dbReference type="OrthoDB" id="9804790at2"/>
<dbReference type="GO" id="GO:0016491">
    <property type="term" value="F:oxidoreductase activity"/>
    <property type="evidence" value="ECO:0007669"/>
    <property type="project" value="UniProtKB-KW"/>
</dbReference>
<keyword evidence="4" id="KW-1185">Reference proteome</keyword>
<reference evidence="3 4" key="1">
    <citation type="submission" date="2019-01" db="EMBL/GenBank/DDBJ databases">
        <title>Blautia sp. nov. KGMB01111 isolated human feces.</title>
        <authorList>
            <person name="Park J.-E."/>
            <person name="Kim J.-S."/>
            <person name="Park S.-H."/>
        </authorList>
    </citation>
    <scope>NUCLEOTIDE SEQUENCE [LARGE SCALE GENOMIC DNA]</scope>
    <source>
        <strain evidence="3 4">KGMB01111</strain>
    </source>
</reference>
<dbReference type="CDD" id="cd19084">
    <property type="entry name" value="AKR_AKR11B1-like"/>
    <property type="match status" value="1"/>
</dbReference>
<dbReference type="InterPro" id="IPR036812">
    <property type="entry name" value="NAD(P)_OxRdtase_dom_sf"/>
</dbReference>
<evidence type="ECO:0000259" key="2">
    <source>
        <dbReference type="Pfam" id="PF00248"/>
    </source>
</evidence>
<evidence type="ECO:0000256" key="1">
    <source>
        <dbReference type="ARBA" id="ARBA00023002"/>
    </source>
</evidence>
<name>A0A4Q1RKJ9_9FIRM</name>
<dbReference type="PANTHER" id="PTHR43364">
    <property type="entry name" value="NADH-SPECIFIC METHYLGLYOXAL REDUCTASE-RELATED"/>
    <property type="match status" value="1"/>
</dbReference>
<evidence type="ECO:0000313" key="3">
    <source>
        <dbReference type="EMBL" id="RXS76351.1"/>
    </source>
</evidence>
<feature type="domain" description="NADP-dependent oxidoreductase" evidence="2">
    <location>
        <begin position="16"/>
        <end position="310"/>
    </location>
</feature>
<organism evidence="3 4">
    <name type="scientific">Blautia faecicola</name>
    <dbReference type="NCBI Taxonomy" id="2509240"/>
    <lineage>
        <taxon>Bacteria</taxon>
        <taxon>Bacillati</taxon>
        <taxon>Bacillota</taxon>
        <taxon>Clostridia</taxon>
        <taxon>Lachnospirales</taxon>
        <taxon>Lachnospiraceae</taxon>
        <taxon>Blautia</taxon>
    </lineage>
</organism>
<gene>
    <name evidence="3" type="ORF">ETP43_14855</name>
</gene>
<keyword evidence="1" id="KW-0560">Oxidoreductase</keyword>
<dbReference type="InterPro" id="IPR018170">
    <property type="entry name" value="Aldo/ket_reductase_CS"/>
</dbReference>
<dbReference type="SUPFAM" id="SSF51430">
    <property type="entry name" value="NAD(P)-linked oxidoreductase"/>
    <property type="match status" value="1"/>
</dbReference>
<accession>A0A4Q1RKJ9</accession>
<dbReference type="PANTHER" id="PTHR43364:SF4">
    <property type="entry name" value="NAD(P)-LINKED OXIDOREDUCTASE SUPERFAMILY PROTEIN"/>
    <property type="match status" value="1"/>
</dbReference>
<evidence type="ECO:0000313" key="4">
    <source>
        <dbReference type="Proteomes" id="UP000290106"/>
    </source>
</evidence>
<dbReference type="RefSeq" id="WP_129258967.1">
    <property type="nucleotide sequence ID" value="NZ_JBGKFY010000003.1"/>
</dbReference>
<dbReference type="InterPro" id="IPR050523">
    <property type="entry name" value="AKR_Detox_Biosynth"/>
</dbReference>
<dbReference type="Gene3D" id="3.20.20.100">
    <property type="entry name" value="NADP-dependent oxidoreductase domain"/>
    <property type="match status" value="1"/>
</dbReference>
<dbReference type="AlphaFoldDB" id="A0A4Q1RKJ9"/>
<dbReference type="EMBL" id="SDKC01000001">
    <property type="protein sequence ID" value="RXS76351.1"/>
    <property type="molecule type" value="Genomic_DNA"/>
</dbReference>
<dbReference type="Pfam" id="PF00248">
    <property type="entry name" value="Aldo_ket_red"/>
    <property type="match status" value="1"/>
</dbReference>
<dbReference type="PROSITE" id="PS00062">
    <property type="entry name" value="ALDOKETO_REDUCTASE_2"/>
    <property type="match status" value="1"/>
</dbReference>
<dbReference type="GO" id="GO:0005829">
    <property type="term" value="C:cytosol"/>
    <property type="evidence" value="ECO:0007669"/>
    <property type="project" value="TreeGrafter"/>
</dbReference>